<dbReference type="EMBL" id="CP014206">
    <property type="protein sequence ID" value="AMK09732.1"/>
    <property type="molecule type" value="Genomic_DNA"/>
</dbReference>
<dbReference type="NCBIfam" id="TIGR00778">
    <property type="entry name" value="ahpD_dom"/>
    <property type="match status" value="1"/>
</dbReference>
<protein>
    <submittedName>
        <fullName evidence="3">AhpD family alkylhydroperoxidase</fullName>
    </submittedName>
    <submittedName>
        <fullName evidence="2">DNA-binding protein</fullName>
    </submittedName>
</protein>
<dbReference type="PANTHER" id="PTHR33930:SF2">
    <property type="entry name" value="BLR3452 PROTEIN"/>
    <property type="match status" value="1"/>
</dbReference>
<dbReference type="InterPro" id="IPR004675">
    <property type="entry name" value="AhpD_core"/>
</dbReference>
<dbReference type="InterPro" id="IPR029032">
    <property type="entry name" value="AhpD-like"/>
</dbReference>
<sequence length="109" mass="12258">MPEPAEKATELFRQMNKNRRDVFKAYQGFTAAIKKGSAIEDKYQSLILIACSILSQCDMCISLHVQNAVTHGATRDEVIDAGLLAVAMGGSPKMMYMRYVYEEVDKLYE</sequence>
<keyword evidence="2" id="KW-0238">DNA-binding</keyword>
<evidence type="ECO:0000313" key="3">
    <source>
        <dbReference type="EMBL" id="TDT86315.1"/>
    </source>
</evidence>
<evidence type="ECO:0000313" key="5">
    <source>
        <dbReference type="Proteomes" id="UP000295506"/>
    </source>
</evidence>
<dbReference type="GO" id="GO:0051920">
    <property type="term" value="F:peroxiredoxin activity"/>
    <property type="evidence" value="ECO:0007669"/>
    <property type="project" value="InterPro"/>
</dbReference>
<keyword evidence="4" id="KW-1185">Reference proteome</keyword>
<dbReference type="GO" id="GO:0003677">
    <property type="term" value="F:DNA binding"/>
    <property type="evidence" value="ECO:0007669"/>
    <property type="project" value="UniProtKB-KW"/>
</dbReference>
<reference evidence="2 4" key="1">
    <citation type="journal article" date="2016" name="Front. Microbiol.">
        <title>Genome Sequence of the Piezophilic, Mesophilic Sulfate-Reducing Bacterium Desulfovibrio indicus J2T.</title>
        <authorList>
            <person name="Cao J."/>
            <person name="Maignien L."/>
            <person name="Shao Z."/>
            <person name="Alain K."/>
            <person name="Jebbar M."/>
        </authorList>
    </citation>
    <scope>NUCLEOTIDE SEQUENCE [LARGE SCALE GENOMIC DNA]</scope>
    <source>
        <strain evidence="2 4">J2</strain>
    </source>
</reference>
<proteinExistence type="predicted"/>
<gene>
    <name evidence="2" type="ORF">AWY79_00725</name>
    <name evidence="3" type="ORF">EDC59_11481</name>
</gene>
<feature type="domain" description="Carboxymuconolactone decarboxylase-like" evidence="1">
    <location>
        <begin position="21"/>
        <end position="98"/>
    </location>
</feature>
<reference evidence="3 5" key="2">
    <citation type="submission" date="2019-03" db="EMBL/GenBank/DDBJ databases">
        <title>Genomic Encyclopedia of Type Strains, Phase IV (KMG-IV): sequencing the most valuable type-strain genomes for metagenomic binning, comparative biology and taxonomic classification.</title>
        <authorList>
            <person name="Goeker M."/>
        </authorList>
    </citation>
    <scope>NUCLEOTIDE SEQUENCE [LARGE SCALE GENOMIC DNA]</scope>
    <source>
        <strain evidence="3 5">DSM 101483</strain>
    </source>
</reference>
<dbReference type="SUPFAM" id="SSF69118">
    <property type="entry name" value="AhpD-like"/>
    <property type="match status" value="1"/>
</dbReference>
<evidence type="ECO:0000313" key="4">
    <source>
        <dbReference type="Proteomes" id="UP000055611"/>
    </source>
</evidence>
<dbReference type="EMBL" id="SOBK01000014">
    <property type="protein sequence ID" value="TDT86315.1"/>
    <property type="molecule type" value="Genomic_DNA"/>
</dbReference>
<dbReference type="OrthoDB" id="5457276at2"/>
<evidence type="ECO:0000259" key="1">
    <source>
        <dbReference type="Pfam" id="PF02627"/>
    </source>
</evidence>
<dbReference type="AlphaFoldDB" id="A0A140D965"/>
<dbReference type="RefSeq" id="WP_066799130.1">
    <property type="nucleotide sequence ID" value="NZ_CAUVXY020000013.1"/>
</dbReference>
<dbReference type="PANTHER" id="PTHR33930">
    <property type="entry name" value="ALKYL HYDROPEROXIDE REDUCTASE AHPD"/>
    <property type="match status" value="1"/>
</dbReference>
<dbReference type="KEGG" id="dej:AWY79_00725"/>
<dbReference type="Gene3D" id="1.20.1290.10">
    <property type="entry name" value="AhpD-like"/>
    <property type="match status" value="1"/>
</dbReference>
<dbReference type="Proteomes" id="UP000055611">
    <property type="component" value="Chromosome"/>
</dbReference>
<dbReference type="InterPro" id="IPR003779">
    <property type="entry name" value="CMD-like"/>
</dbReference>
<dbReference type="Proteomes" id="UP000295506">
    <property type="component" value="Unassembled WGS sequence"/>
</dbReference>
<dbReference type="Pfam" id="PF02627">
    <property type="entry name" value="CMD"/>
    <property type="match status" value="1"/>
</dbReference>
<organism evidence="3 5">
    <name type="scientific">Pseudodesulfovibrio indicus</name>
    <dbReference type="NCBI Taxonomy" id="1716143"/>
    <lineage>
        <taxon>Bacteria</taxon>
        <taxon>Pseudomonadati</taxon>
        <taxon>Thermodesulfobacteriota</taxon>
        <taxon>Desulfovibrionia</taxon>
        <taxon>Desulfovibrionales</taxon>
        <taxon>Desulfovibrionaceae</taxon>
    </lineage>
</organism>
<name>A0A140D965_9BACT</name>
<accession>A0A140D965</accession>
<evidence type="ECO:0000313" key="2">
    <source>
        <dbReference type="EMBL" id="AMK09732.1"/>
    </source>
</evidence>